<comment type="caution">
    <text evidence="2">The sequence shown here is derived from an EMBL/GenBank/DDBJ whole genome shotgun (WGS) entry which is preliminary data.</text>
</comment>
<sequence length="145" mass="14646">MTIRTRASSRALVLTAVIAPALVGCSALDDALDVTSASCASDDLDILLAAVEEDPALRDPYVTDTCDSDASGGGVRQVTATIALGQEESVAHLVETYGCEVAEGGEGERLVDLTGCAVGDGLAADASLSLEPDLGTTATFWLTAG</sequence>
<protein>
    <recommendedName>
        <fullName evidence="4">DUF4333 domain-containing protein</fullName>
    </recommendedName>
</protein>
<name>A0A6P0HK84_9ACTN</name>
<evidence type="ECO:0000256" key="1">
    <source>
        <dbReference type="SAM" id="SignalP"/>
    </source>
</evidence>
<reference evidence="2 3" key="1">
    <citation type="journal article" date="2014" name="Int. J. Syst. Evol. Microbiol.">
        <title>Nocardioides zeae sp. nov., isolated from the stem of Zea mays.</title>
        <authorList>
            <person name="Glaeser S.P."/>
            <person name="McInroy J.A."/>
            <person name="Busse H.J."/>
            <person name="Kampfer P."/>
        </authorList>
    </citation>
    <scope>NUCLEOTIDE SEQUENCE [LARGE SCALE GENOMIC DNA]</scope>
    <source>
        <strain evidence="2 3">JCM 30728</strain>
    </source>
</reference>
<dbReference type="Proteomes" id="UP000468687">
    <property type="component" value="Unassembled WGS sequence"/>
</dbReference>
<dbReference type="PROSITE" id="PS51257">
    <property type="entry name" value="PROKAR_LIPOPROTEIN"/>
    <property type="match status" value="1"/>
</dbReference>
<keyword evidence="3" id="KW-1185">Reference proteome</keyword>
<evidence type="ECO:0000313" key="2">
    <source>
        <dbReference type="EMBL" id="NEN78680.1"/>
    </source>
</evidence>
<organism evidence="2 3">
    <name type="scientific">Nocardioides zeae</name>
    <dbReference type="NCBI Taxonomy" id="1457234"/>
    <lineage>
        <taxon>Bacteria</taxon>
        <taxon>Bacillati</taxon>
        <taxon>Actinomycetota</taxon>
        <taxon>Actinomycetes</taxon>
        <taxon>Propionibacteriales</taxon>
        <taxon>Nocardioidaceae</taxon>
        <taxon>Nocardioides</taxon>
    </lineage>
</organism>
<accession>A0A6P0HK84</accession>
<feature type="chain" id="PRO_5038481184" description="DUF4333 domain-containing protein" evidence="1">
    <location>
        <begin position="22"/>
        <end position="145"/>
    </location>
</feature>
<proteinExistence type="predicted"/>
<evidence type="ECO:0000313" key="3">
    <source>
        <dbReference type="Proteomes" id="UP000468687"/>
    </source>
</evidence>
<evidence type="ECO:0008006" key="4">
    <source>
        <dbReference type="Google" id="ProtNLM"/>
    </source>
</evidence>
<dbReference type="AlphaFoldDB" id="A0A6P0HK84"/>
<feature type="signal peptide" evidence="1">
    <location>
        <begin position="1"/>
        <end position="21"/>
    </location>
</feature>
<gene>
    <name evidence="2" type="ORF">G3T38_10360</name>
</gene>
<dbReference type="EMBL" id="JAAGXA010000006">
    <property type="protein sequence ID" value="NEN78680.1"/>
    <property type="molecule type" value="Genomic_DNA"/>
</dbReference>
<dbReference type="RefSeq" id="WP_163772224.1">
    <property type="nucleotide sequence ID" value="NZ_JAAGXA010000006.1"/>
</dbReference>
<keyword evidence="1" id="KW-0732">Signal</keyword>